<keyword evidence="6" id="KW-1185">Reference proteome</keyword>
<comment type="cofactor">
    <cofactor evidence="1">
        <name>Mg(2+)</name>
        <dbReference type="ChEBI" id="CHEBI:18420"/>
    </cofactor>
</comment>
<dbReference type="PANTHER" id="PTHR46470">
    <property type="entry name" value="N-ACYLNEURAMINATE-9-PHOSPHATASE"/>
    <property type="match status" value="1"/>
</dbReference>
<dbReference type="Gene3D" id="3.40.50.1000">
    <property type="entry name" value="HAD superfamily/HAD-like"/>
    <property type="match status" value="1"/>
</dbReference>
<keyword evidence="2" id="KW-0479">Metal-binding</keyword>
<dbReference type="OrthoDB" id="9802350at2"/>
<dbReference type="Pfam" id="PF13419">
    <property type="entry name" value="HAD_2"/>
    <property type="match status" value="1"/>
</dbReference>
<dbReference type="AlphaFoldDB" id="A0A3A1R5A2"/>
<evidence type="ECO:0000313" key="5">
    <source>
        <dbReference type="EMBL" id="RIW38339.1"/>
    </source>
</evidence>
<dbReference type="GO" id="GO:0016791">
    <property type="term" value="F:phosphatase activity"/>
    <property type="evidence" value="ECO:0007669"/>
    <property type="project" value="TreeGrafter"/>
</dbReference>
<keyword evidence="4" id="KW-0460">Magnesium</keyword>
<evidence type="ECO:0000256" key="1">
    <source>
        <dbReference type="ARBA" id="ARBA00001946"/>
    </source>
</evidence>
<dbReference type="GO" id="GO:0044281">
    <property type="term" value="P:small molecule metabolic process"/>
    <property type="evidence" value="ECO:0007669"/>
    <property type="project" value="UniProtKB-ARBA"/>
</dbReference>
<dbReference type="GO" id="GO:0046872">
    <property type="term" value="F:metal ion binding"/>
    <property type="evidence" value="ECO:0007669"/>
    <property type="project" value="UniProtKB-KW"/>
</dbReference>
<dbReference type="NCBIfam" id="TIGR01509">
    <property type="entry name" value="HAD-SF-IA-v3"/>
    <property type="match status" value="1"/>
</dbReference>
<proteinExistence type="predicted"/>
<dbReference type="EMBL" id="QXIR01000002">
    <property type="protein sequence ID" value="RIW38339.1"/>
    <property type="molecule type" value="Genomic_DNA"/>
</dbReference>
<dbReference type="RefSeq" id="WP_119545237.1">
    <property type="nucleotide sequence ID" value="NZ_QXIR01000002.1"/>
</dbReference>
<dbReference type="PRINTS" id="PR00413">
    <property type="entry name" value="HADHALOGNASE"/>
</dbReference>
<accession>A0A3A1R5A2</accession>
<organism evidence="5 6">
    <name type="scientific">Bacillus salacetis</name>
    <dbReference type="NCBI Taxonomy" id="2315464"/>
    <lineage>
        <taxon>Bacteria</taxon>
        <taxon>Bacillati</taxon>
        <taxon>Bacillota</taxon>
        <taxon>Bacilli</taxon>
        <taxon>Bacillales</taxon>
        <taxon>Bacillaceae</taxon>
        <taxon>Bacillus</taxon>
    </lineage>
</organism>
<dbReference type="NCBIfam" id="TIGR01662">
    <property type="entry name" value="HAD-SF-IIIA"/>
    <property type="match status" value="1"/>
</dbReference>
<protein>
    <submittedName>
        <fullName evidence="5">HAD family hydrolase</fullName>
    </submittedName>
</protein>
<evidence type="ECO:0000313" key="6">
    <source>
        <dbReference type="Proteomes" id="UP000265801"/>
    </source>
</evidence>
<reference evidence="5 6" key="1">
    <citation type="submission" date="2018-09" db="EMBL/GenBank/DDBJ databases">
        <title>Bacillus saliacetes sp. nov., isolated from Thai shrimp paste (Ka-pi).</title>
        <authorList>
            <person name="Daroonpunt R."/>
            <person name="Tanasupawat S."/>
            <person name="Yiamsombut S."/>
        </authorList>
    </citation>
    <scope>NUCLEOTIDE SEQUENCE [LARGE SCALE GENOMIC DNA]</scope>
    <source>
        <strain evidence="5 6">SKP7-4</strain>
    </source>
</reference>
<dbReference type="Proteomes" id="UP000265801">
    <property type="component" value="Unassembled WGS sequence"/>
</dbReference>
<dbReference type="SFLD" id="SFLDS00003">
    <property type="entry name" value="Haloacid_Dehalogenase"/>
    <property type="match status" value="1"/>
</dbReference>
<dbReference type="PANTHER" id="PTHR46470:SF2">
    <property type="entry name" value="GLYCERALDEHYDE 3-PHOSPHATE PHOSPHATASE"/>
    <property type="match status" value="1"/>
</dbReference>
<sequence length="227" mass="26330">MNRYKAILFDLDDTLLNRDHAVDELFLKVLAECYMDVNQSLKENMNEKFKDFDRRAYGDNDKTKVLAPLFEEFPPRKRLTESGIQEFWNHHFPLCFTIEAELLDVIRTLKEKVKVAIITNGSTARQKAKVKNTKLDDIFEVIIISEEAGCRKPDERIFKLALDRLNVQPEDTLLVGDDLQKDISGCQNVNIKGVWFNPYRIENNTEIQPFAEIQSLSELFSIIEANT</sequence>
<comment type="caution">
    <text evidence="5">The sequence shown here is derived from an EMBL/GenBank/DDBJ whole genome shotgun (WGS) entry which is preliminary data.</text>
</comment>
<name>A0A3A1R5A2_9BACI</name>
<dbReference type="NCBIfam" id="TIGR01549">
    <property type="entry name" value="HAD-SF-IA-v1"/>
    <property type="match status" value="1"/>
</dbReference>
<evidence type="ECO:0000256" key="4">
    <source>
        <dbReference type="ARBA" id="ARBA00022842"/>
    </source>
</evidence>
<dbReference type="InterPro" id="IPR041492">
    <property type="entry name" value="HAD_2"/>
</dbReference>
<dbReference type="InterPro" id="IPR006439">
    <property type="entry name" value="HAD-SF_hydro_IA"/>
</dbReference>
<dbReference type="SFLD" id="SFLDG01129">
    <property type="entry name" value="C1.5:_HAD__Beta-PGM__Phosphata"/>
    <property type="match status" value="1"/>
</dbReference>
<dbReference type="InterPro" id="IPR036412">
    <property type="entry name" value="HAD-like_sf"/>
</dbReference>
<gene>
    <name evidence="5" type="ORF">D3H55_02010</name>
</gene>
<dbReference type="SUPFAM" id="SSF56784">
    <property type="entry name" value="HAD-like"/>
    <property type="match status" value="1"/>
</dbReference>
<dbReference type="InterPro" id="IPR051400">
    <property type="entry name" value="HAD-like_hydrolase"/>
</dbReference>
<dbReference type="Gene3D" id="1.20.120.710">
    <property type="entry name" value="Haloacid dehalogenase hydrolase-like domain"/>
    <property type="match status" value="1"/>
</dbReference>
<dbReference type="InterPro" id="IPR006549">
    <property type="entry name" value="HAD-SF_hydro_IIIA"/>
</dbReference>
<evidence type="ECO:0000256" key="2">
    <source>
        <dbReference type="ARBA" id="ARBA00022723"/>
    </source>
</evidence>
<keyword evidence="3 5" id="KW-0378">Hydrolase</keyword>
<dbReference type="InterPro" id="IPR023214">
    <property type="entry name" value="HAD_sf"/>
</dbReference>
<evidence type="ECO:0000256" key="3">
    <source>
        <dbReference type="ARBA" id="ARBA00022801"/>
    </source>
</evidence>